<protein>
    <recommendedName>
        <fullName evidence="3">DNA-directed DNA polymerase</fullName>
    </recommendedName>
</protein>
<dbReference type="PANTHER" id="PTHR31511">
    <property type="entry name" value="PROTEIN CBG23764"/>
    <property type="match status" value="1"/>
</dbReference>
<gene>
    <name evidence="1" type="ORF">ODALV1_LOCUS25123</name>
</gene>
<reference evidence="1 2" key="1">
    <citation type="submission" date="2024-08" db="EMBL/GenBank/DDBJ databases">
        <authorList>
            <person name="Cucini C."/>
            <person name="Frati F."/>
        </authorList>
    </citation>
    <scope>NUCLEOTIDE SEQUENCE [LARGE SCALE GENOMIC DNA]</scope>
</reference>
<comment type="caution">
    <text evidence="1">The sequence shown here is derived from an EMBL/GenBank/DDBJ whole genome shotgun (WGS) entry which is preliminary data.</text>
</comment>
<evidence type="ECO:0000313" key="1">
    <source>
        <dbReference type="EMBL" id="CAL8133555.1"/>
    </source>
</evidence>
<dbReference type="InterPro" id="IPR044925">
    <property type="entry name" value="His-Me_finger_sf"/>
</dbReference>
<proteinExistence type="predicted"/>
<organism evidence="1 2">
    <name type="scientific">Orchesella dallaii</name>
    <dbReference type="NCBI Taxonomy" id="48710"/>
    <lineage>
        <taxon>Eukaryota</taxon>
        <taxon>Metazoa</taxon>
        <taxon>Ecdysozoa</taxon>
        <taxon>Arthropoda</taxon>
        <taxon>Hexapoda</taxon>
        <taxon>Collembola</taxon>
        <taxon>Entomobryomorpha</taxon>
        <taxon>Entomobryoidea</taxon>
        <taxon>Orchesellidae</taxon>
        <taxon>Orchesellinae</taxon>
        <taxon>Orchesella</taxon>
    </lineage>
</organism>
<dbReference type="SUPFAM" id="SSF56672">
    <property type="entry name" value="DNA/RNA polymerases"/>
    <property type="match status" value="1"/>
</dbReference>
<evidence type="ECO:0008006" key="3">
    <source>
        <dbReference type="Google" id="ProtNLM"/>
    </source>
</evidence>
<dbReference type="EMBL" id="CAXLJM020000099">
    <property type="protein sequence ID" value="CAL8133555.1"/>
    <property type="molecule type" value="Genomic_DNA"/>
</dbReference>
<keyword evidence="2" id="KW-1185">Reference proteome</keyword>
<accession>A0ABP1RR67</accession>
<dbReference type="PANTHER" id="PTHR31511:SF12">
    <property type="entry name" value="RHO TERMINATION FACTOR N-TERMINAL DOMAIN-CONTAINING PROTEIN"/>
    <property type="match status" value="1"/>
</dbReference>
<dbReference type="Proteomes" id="UP001642540">
    <property type="component" value="Unassembled WGS sequence"/>
</dbReference>
<name>A0ABP1RR67_9HEXA</name>
<sequence length="1221" mass="142316">MDQLNPCPFAECLYSGTQLEVRRHVWDHHRRDSQHGGGIPGLLDVYPFHEIHAFRGFLRTYRHRIVDDSSVLTPDDYFEVYSEQIHKIMKNATKRGRSIKCQLTLVVIFYRGEITDQDYEEVTRYINGKLKIMHSMHDYTDMLNASVVELNNLVEVFEQYGSGWKLQKVKGCDIRIADLPYLGGSCYIDLPKALSSKKCLINVRNNDDQCFMWAFLSVAHYDDVKGHRGRVTQYKRFAEKYDFSGISFPTEIKDVDKFNSNNSHRKLCVNVFGLETTYNMYGEKIIRVVMVRMAKNCLDSKFKKINLLLIDDESTCQRHYVGIANISRLFGKATKSKKFFCYNCLNLIPKKTYKKHNKTCYNFKSQQIVIPARSKDPQCNVEIKNFIQFSSHEKLMKHEFVIYVDFEALNEPTGKTDFTDTNTKMLSQHLPSGYSYAIIRNGKLFKYKVYRGEKCMYKFFEAMQVETNKIMMHYNVNKPLQPLSDDEQHSFDNTVICHICKKDLNCDKVIDHNHVTGLYRGAAHNMCNLSHHLLKAKIPIVCHNFKSYDSHLIIHGLEFFGKKISVIPSNTEKYMSIVCDNFVFLDSMLFLNSSLSALVDNLKEGCNEKVFKHKFAILIEAFGHNKANELCRKGVFCYDYITSFKNFEETSLPKKKDFYNILNNEHISDLDYKFAKKVFKTYCKTLGDYHDLYLLTDSLLLSVVFENFRTCSIENYKLDPLHYFSLSGYSWDAALLMTEVQLEQLNDINMYQYFESGIRGGVSMIVTREATAKNKDLKNLLSGEKSNYLCYLDKVNLYGQCLLDKMPVRDFEWINEHDLHKISTKKILSWNPQGEKGYVLMVDLEYPSELHFEHNDFPLAPEKINIPYENLSDFQKALIDKQGINYSEKNEKLIPHLGPRFNYIVHYRNLQYYLKAGMKLCKVHSAIRFTQEAWIAPYVEFNAYKRKQAKNSFEKNLFKFMVNSCFGKSIENVRNRRRIRIINNKDAAAKIVKSPLLKTFDILSPNLAVCELMNTKIVLDKPVYVGFTCLDLAKLFMYEFHYQFKEFYGSAALLLFTDTDSLSYSVQTLDIYKDFNLPRFKDNMDCSEYPKNHFLYSSKNKKKIGTMKDEGCGNLFEHFVGLAPKMYSFKGVNILKNAAKGIKKSVIKSTLQHDVFHKCLKEQTSVVSEMNLIRSFKHELYTIHQKKVGLRCFDSKRFILPSGVNTLSFNHFLLKPLKRLI</sequence>
<dbReference type="SUPFAM" id="SSF54060">
    <property type="entry name" value="His-Me finger endonucleases"/>
    <property type="match status" value="1"/>
</dbReference>
<evidence type="ECO:0000313" key="2">
    <source>
        <dbReference type="Proteomes" id="UP001642540"/>
    </source>
</evidence>
<dbReference type="InterPro" id="IPR043502">
    <property type="entry name" value="DNA/RNA_pol_sf"/>
</dbReference>